<feature type="domain" description="PH" evidence="2">
    <location>
        <begin position="142"/>
        <end position="242"/>
    </location>
</feature>
<evidence type="ECO:0000259" key="2">
    <source>
        <dbReference type="PROSITE" id="PS50003"/>
    </source>
</evidence>
<protein>
    <recommendedName>
        <fullName evidence="2">PH domain-containing protein</fullName>
    </recommendedName>
</protein>
<dbReference type="Gene3D" id="2.30.29.30">
    <property type="entry name" value="Pleckstrin-homology domain (PH domain)/Phosphotyrosine-binding domain (PTB)"/>
    <property type="match status" value="2"/>
</dbReference>
<dbReference type="AlphaFoldDB" id="A0A401NS77"/>
<dbReference type="GO" id="GO:0005737">
    <property type="term" value="C:cytoplasm"/>
    <property type="evidence" value="ECO:0007669"/>
    <property type="project" value="TreeGrafter"/>
</dbReference>
<dbReference type="OrthoDB" id="8746253at2759"/>
<dbReference type="InterPro" id="IPR011993">
    <property type="entry name" value="PH-like_dom_sf"/>
</dbReference>
<evidence type="ECO:0000256" key="1">
    <source>
        <dbReference type="SAM" id="MobiDB-lite"/>
    </source>
</evidence>
<dbReference type="InterPro" id="IPR001849">
    <property type="entry name" value="PH_domain"/>
</dbReference>
<evidence type="ECO:0000313" key="4">
    <source>
        <dbReference type="Proteomes" id="UP000288216"/>
    </source>
</evidence>
<dbReference type="PANTHER" id="PTHR46026">
    <property type="entry name" value="RHO-TYPE GUANINE NUCLEOTIDE EXCHANGE FACTOR, ISOFORM F"/>
    <property type="match status" value="1"/>
</dbReference>
<proteinExistence type="predicted"/>
<feature type="compositionally biased region" description="Basic residues" evidence="1">
    <location>
        <begin position="405"/>
        <end position="414"/>
    </location>
</feature>
<reference evidence="3 4" key="1">
    <citation type="journal article" date="2018" name="Nat. Ecol. Evol.">
        <title>Shark genomes provide insights into elasmobranch evolution and the origin of vertebrates.</title>
        <authorList>
            <person name="Hara Y"/>
            <person name="Yamaguchi K"/>
            <person name="Onimaru K"/>
            <person name="Kadota M"/>
            <person name="Koyanagi M"/>
            <person name="Keeley SD"/>
            <person name="Tatsumi K"/>
            <person name="Tanaka K"/>
            <person name="Motone F"/>
            <person name="Kageyama Y"/>
            <person name="Nozu R"/>
            <person name="Adachi N"/>
            <person name="Nishimura O"/>
            <person name="Nakagawa R"/>
            <person name="Tanegashima C"/>
            <person name="Kiyatake I"/>
            <person name="Matsumoto R"/>
            <person name="Murakumo K"/>
            <person name="Nishida K"/>
            <person name="Terakita A"/>
            <person name="Kuratani S"/>
            <person name="Sato K"/>
            <person name="Hyodo S Kuraku.S."/>
        </authorList>
    </citation>
    <scope>NUCLEOTIDE SEQUENCE [LARGE SCALE GENOMIC DNA]</scope>
</reference>
<sequence length="414" mass="47230">MIATPRCCRAPNEQEHEDLVQIPSTRRHSAPPMSGGEVATPQELDRLIGSGEVLGIPEVIAQLLKVPEVIEQLLDIPEVIEQLLDVPEVIEQLLDVPEVIEQLLGIPEVIEQMQTELLWGKSRRELEKIICSEPVIGWEGEAISSLGDIVWSSSVVLHEQYTEEDSKRHLVLFPLHLLILAVDDEKNKFIYQGLLPLSGISIKASTENTFEITGSMFDSRIITCSDSEEFRIWMAHLPRRVKKASIYRPHKQQKLSVLIPCDEIWKRQELEKYLLQNPINGWEGTPIQHLGDIIYLSMVKINVAQSEIFEERIMILFPDDLIMLSIDEQNTIVQYEGRLPTQSIRALERSARVGHLEFEITGNMMEPVKVSCAKPGEYKKWFFHLQKPDCNTNTLPSHGQLPPKPPKKTKSCRY</sequence>
<dbReference type="GO" id="GO:0030032">
    <property type="term" value="P:lamellipodium assembly"/>
    <property type="evidence" value="ECO:0007669"/>
    <property type="project" value="TreeGrafter"/>
</dbReference>
<feature type="region of interest" description="Disordered" evidence="1">
    <location>
        <begin position="393"/>
        <end position="414"/>
    </location>
</feature>
<evidence type="ECO:0000313" key="3">
    <source>
        <dbReference type="EMBL" id="GCB63709.1"/>
    </source>
</evidence>
<dbReference type="OMA" id="MVHIINT"/>
<keyword evidence="4" id="KW-1185">Reference proteome</keyword>
<dbReference type="PROSITE" id="PS50003">
    <property type="entry name" value="PH_DOMAIN"/>
    <property type="match status" value="1"/>
</dbReference>
<comment type="caution">
    <text evidence="3">The sequence shown here is derived from an EMBL/GenBank/DDBJ whole genome shotgun (WGS) entry which is preliminary data.</text>
</comment>
<organism evidence="3 4">
    <name type="scientific">Scyliorhinus torazame</name>
    <name type="common">Cloudy catshark</name>
    <name type="synonym">Catulus torazame</name>
    <dbReference type="NCBI Taxonomy" id="75743"/>
    <lineage>
        <taxon>Eukaryota</taxon>
        <taxon>Metazoa</taxon>
        <taxon>Chordata</taxon>
        <taxon>Craniata</taxon>
        <taxon>Vertebrata</taxon>
        <taxon>Chondrichthyes</taxon>
        <taxon>Elasmobranchii</taxon>
        <taxon>Galeomorphii</taxon>
        <taxon>Galeoidea</taxon>
        <taxon>Carcharhiniformes</taxon>
        <taxon>Scyliorhinidae</taxon>
        <taxon>Scyliorhinus</taxon>
    </lineage>
</organism>
<dbReference type="SUPFAM" id="SSF50729">
    <property type="entry name" value="PH domain-like"/>
    <property type="match status" value="2"/>
</dbReference>
<name>A0A401NS77_SCYTO</name>
<dbReference type="GO" id="GO:0030027">
    <property type="term" value="C:lamellipodium"/>
    <property type="evidence" value="ECO:0007669"/>
    <property type="project" value="TreeGrafter"/>
</dbReference>
<accession>A0A401NS77</accession>
<dbReference type="GO" id="GO:0005085">
    <property type="term" value="F:guanyl-nucleotide exchange factor activity"/>
    <property type="evidence" value="ECO:0007669"/>
    <property type="project" value="TreeGrafter"/>
</dbReference>
<dbReference type="Proteomes" id="UP000288216">
    <property type="component" value="Unassembled WGS sequence"/>
</dbReference>
<dbReference type="EMBL" id="BFAA01000031">
    <property type="protein sequence ID" value="GCB63709.1"/>
    <property type="molecule type" value="Genomic_DNA"/>
</dbReference>
<dbReference type="PANTHER" id="PTHR46026:SF4">
    <property type="entry name" value="PH DOMAIN-CONTAINING PROTEIN"/>
    <property type="match status" value="1"/>
</dbReference>
<dbReference type="STRING" id="75743.A0A401NS77"/>
<gene>
    <name evidence="3" type="ORF">scyTo_0000190</name>
</gene>